<comment type="caution">
    <text evidence="1">The sequence shown here is derived from an EMBL/GenBank/DDBJ whole genome shotgun (WGS) entry which is preliminary data.</text>
</comment>
<name>A0A972F7M0_9RHOO</name>
<dbReference type="EMBL" id="WTVM01000034">
    <property type="protein sequence ID" value="NMG02840.1"/>
    <property type="molecule type" value="Genomic_DNA"/>
</dbReference>
<dbReference type="Proteomes" id="UP000599523">
    <property type="component" value="Unassembled WGS sequence"/>
</dbReference>
<protein>
    <submittedName>
        <fullName evidence="1">Uncharacterized protein</fullName>
    </submittedName>
</protein>
<gene>
    <name evidence="1" type="ORF">GPA21_07630</name>
</gene>
<dbReference type="InterPro" id="IPR021302">
    <property type="entry name" value="DUF2780_VcgC/VcgE"/>
</dbReference>
<dbReference type="RefSeq" id="WP_168987609.1">
    <property type="nucleotide sequence ID" value="NZ_CAWPHM010000258.1"/>
</dbReference>
<organism evidence="1 2">
    <name type="scientific">Azoarcus taiwanensis</name>
    <dbReference type="NCBI Taxonomy" id="666964"/>
    <lineage>
        <taxon>Bacteria</taxon>
        <taxon>Pseudomonadati</taxon>
        <taxon>Pseudomonadota</taxon>
        <taxon>Betaproteobacteria</taxon>
        <taxon>Rhodocyclales</taxon>
        <taxon>Zoogloeaceae</taxon>
        <taxon>Azoarcus</taxon>
    </lineage>
</organism>
<accession>A0A972F7M0</accession>
<keyword evidence="2" id="KW-1185">Reference proteome</keyword>
<sequence length="131" mass="14254">MELIDRLTSELKVNARQAEGGVGALMHVVKEQCAAETFDAIRNLLPAVDDWMRASPEQGGTGVIGLLDGIFGQVPGSRLDAFARLGGHFQSLGMSPAIVKPFCEQVLAWLQAHLEDGPRNQITTIHEKFMN</sequence>
<dbReference type="Pfam" id="PF11075">
    <property type="entry name" value="DUF2780"/>
    <property type="match status" value="1"/>
</dbReference>
<evidence type="ECO:0000313" key="2">
    <source>
        <dbReference type="Proteomes" id="UP000599523"/>
    </source>
</evidence>
<dbReference type="AlphaFoldDB" id="A0A972F7M0"/>
<evidence type="ECO:0000313" key="1">
    <source>
        <dbReference type="EMBL" id="NMG02840.1"/>
    </source>
</evidence>
<reference evidence="1" key="1">
    <citation type="submission" date="2019-12" db="EMBL/GenBank/DDBJ databases">
        <title>Comparative genomics gives insights into the taxonomy of the Azoarcus-Aromatoleum group and reveals separate origins of nif in the plant-associated Azoarcus and non-plant-associated Aromatoleum sub-groups.</title>
        <authorList>
            <person name="Lafos M."/>
            <person name="Maluk M."/>
            <person name="Batista M."/>
            <person name="Junghare M."/>
            <person name="Carmona M."/>
            <person name="Faoro H."/>
            <person name="Cruz L.M."/>
            <person name="Battistoni F."/>
            <person name="De Souza E."/>
            <person name="Pedrosa F."/>
            <person name="Chen W.-M."/>
            <person name="Poole P.S."/>
            <person name="Dixon R.A."/>
            <person name="James E.K."/>
        </authorList>
    </citation>
    <scope>NUCLEOTIDE SEQUENCE</scope>
    <source>
        <strain evidence="1">NSC3</strain>
    </source>
</reference>
<proteinExistence type="predicted"/>